<proteinExistence type="inferred from homology"/>
<evidence type="ECO:0000313" key="6">
    <source>
        <dbReference type="Proteomes" id="UP000824260"/>
    </source>
</evidence>
<reference evidence="5" key="1">
    <citation type="submission" date="2020-10" db="EMBL/GenBank/DDBJ databases">
        <authorList>
            <person name="Gilroy R."/>
        </authorList>
    </citation>
    <scope>NUCLEOTIDE SEQUENCE</scope>
    <source>
        <strain evidence="5">ChiSjej6B24-2974</strain>
    </source>
</reference>
<accession>A0A9D0ZMU6</accession>
<reference evidence="5" key="2">
    <citation type="journal article" date="2021" name="PeerJ">
        <title>Extensive microbial diversity within the chicken gut microbiome revealed by metagenomics and culture.</title>
        <authorList>
            <person name="Gilroy R."/>
            <person name="Ravi A."/>
            <person name="Getino M."/>
            <person name="Pursley I."/>
            <person name="Horton D.L."/>
            <person name="Alikhan N.F."/>
            <person name="Baker D."/>
            <person name="Gharbi K."/>
            <person name="Hall N."/>
            <person name="Watson M."/>
            <person name="Adriaenssens E.M."/>
            <person name="Foster-Nyarko E."/>
            <person name="Jarju S."/>
            <person name="Secka A."/>
            <person name="Antonio M."/>
            <person name="Oren A."/>
            <person name="Chaudhuri R.R."/>
            <person name="La Ragione R."/>
            <person name="Hildebrand F."/>
            <person name="Pallen M.J."/>
        </authorList>
    </citation>
    <scope>NUCLEOTIDE SEQUENCE</scope>
    <source>
        <strain evidence="5">ChiSjej6B24-2974</strain>
    </source>
</reference>
<evidence type="ECO:0000256" key="2">
    <source>
        <dbReference type="ARBA" id="ARBA00022676"/>
    </source>
</evidence>
<evidence type="ECO:0000256" key="1">
    <source>
        <dbReference type="ARBA" id="ARBA00006962"/>
    </source>
</evidence>
<protein>
    <submittedName>
        <fullName evidence="5">Glycosyl transferase</fullName>
    </submittedName>
</protein>
<keyword evidence="3 5" id="KW-0808">Transferase</keyword>
<evidence type="ECO:0000259" key="4">
    <source>
        <dbReference type="Pfam" id="PF06925"/>
    </source>
</evidence>
<dbReference type="Pfam" id="PF06925">
    <property type="entry name" value="MGDG_synth"/>
    <property type="match status" value="1"/>
</dbReference>
<dbReference type="InterPro" id="IPR050519">
    <property type="entry name" value="Glycosyltransf_28_UgtP"/>
</dbReference>
<dbReference type="InterPro" id="IPR009695">
    <property type="entry name" value="Diacylglyc_glucosyltr_N"/>
</dbReference>
<dbReference type="GO" id="GO:0016758">
    <property type="term" value="F:hexosyltransferase activity"/>
    <property type="evidence" value="ECO:0007669"/>
    <property type="project" value="InterPro"/>
</dbReference>
<feature type="domain" description="Diacylglycerol glucosyltransferase N-terminal" evidence="4">
    <location>
        <begin position="14"/>
        <end position="178"/>
    </location>
</feature>
<keyword evidence="2" id="KW-0328">Glycosyltransferase</keyword>
<evidence type="ECO:0000313" key="5">
    <source>
        <dbReference type="EMBL" id="HIQ82351.1"/>
    </source>
</evidence>
<dbReference type="PANTHER" id="PTHR43025">
    <property type="entry name" value="MONOGALACTOSYLDIACYLGLYCEROL SYNTHASE"/>
    <property type="match status" value="1"/>
</dbReference>
<comment type="caution">
    <text evidence="5">The sequence shown here is derived from an EMBL/GenBank/DDBJ whole genome shotgun (WGS) entry which is preliminary data.</text>
</comment>
<dbReference type="Gene3D" id="3.40.50.2000">
    <property type="entry name" value="Glycogen Phosphorylase B"/>
    <property type="match status" value="1"/>
</dbReference>
<dbReference type="Proteomes" id="UP000824260">
    <property type="component" value="Unassembled WGS sequence"/>
</dbReference>
<dbReference type="AlphaFoldDB" id="A0A9D0ZMU6"/>
<evidence type="ECO:0000256" key="3">
    <source>
        <dbReference type="ARBA" id="ARBA00022679"/>
    </source>
</evidence>
<dbReference type="GO" id="GO:0016020">
    <property type="term" value="C:membrane"/>
    <property type="evidence" value="ECO:0007669"/>
    <property type="project" value="GOC"/>
</dbReference>
<dbReference type="SUPFAM" id="SSF53756">
    <property type="entry name" value="UDP-Glycosyltransferase/glycogen phosphorylase"/>
    <property type="match status" value="1"/>
</dbReference>
<sequence>MRALILSCNTGGGHNAAGQALLEKFQELGVDCEMRDALLFASERASKLVCGAYVRTVTVAPKVFGLAYRAGGAISSARRKSPVYYGNIAYARALREYIEDTDVDAIVMPHLFPAECITYLRRHGGLRARAYAVSTDYVCCPFFEETEMDRFFIPHERLIPVFEARGIPRERVLVTGIPTAGRYARHTAKAVAREMLGLKEEGRMLLVMTGSMGFGHVGALVDALLERLYTTDRIVVLGGANDRLKRALRDRYAIEGRVRVEDYTDHVDLYMDACDMLFTKPGGLTTTEAAVKGVPLAHTQPIPGCETENMRFFGELGMSISAKTPQALAERAVALLDDAPALAHMAQSQRENIFPDAAERICRAVMADTGA</sequence>
<dbReference type="GO" id="GO:0009247">
    <property type="term" value="P:glycolipid biosynthetic process"/>
    <property type="evidence" value="ECO:0007669"/>
    <property type="project" value="InterPro"/>
</dbReference>
<dbReference type="PANTHER" id="PTHR43025:SF3">
    <property type="entry name" value="MONOGALACTOSYLDIACYLGLYCEROL SYNTHASE 1, CHLOROPLASTIC"/>
    <property type="match status" value="1"/>
</dbReference>
<organism evidence="5 6">
    <name type="scientific">Candidatus Pullichristensenella stercorigallinarum</name>
    <dbReference type="NCBI Taxonomy" id="2840909"/>
    <lineage>
        <taxon>Bacteria</taxon>
        <taxon>Bacillati</taxon>
        <taxon>Bacillota</taxon>
        <taxon>Clostridia</taxon>
        <taxon>Candidatus Pullichristensenella</taxon>
    </lineage>
</organism>
<dbReference type="EMBL" id="DVFZ01000046">
    <property type="protein sequence ID" value="HIQ82351.1"/>
    <property type="molecule type" value="Genomic_DNA"/>
</dbReference>
<comment type="similarity">
    <text evidence="1">Belongs to the glycosyltransferase 28 family.</text>
</comment>
<gene>
    <name evidence="5" type="ORF">IAA52_04540</name>
</gene>
<name>A0A9D0ZMU6_9FIRM</name>